<keyword evidence="6" id="KW-0378">Hydrolase</keyword>
<keyword evidence="2 12" id="KW-0031">Aminopeptidase</keyword>
<feature type="domain" description="PA" evidence="10">
    <location>
        <begin position="166"/>
        <end position="249"/>
    </location>
</feature>
<accession>A0ABP7VPJ6</accession>
<sequence>MRLHPRNAHLRRAGFRAATAVAALALPLSLAAPAGADPGTADQRRVMASITAPGAKRHLQTLQSIANANGGTRASGTPGYAASRDYVAGQLRKAGYNVTVQPFEFPFFQEKSTALLNQVSPDPATYRPTPPDGSSLGDFATMTYSGSGDVTATVQAVDLTLPPAPQPGSTSGCEASDFASFTAGNIALLQRGTCNFEDKARNAQAAGAAGVIIFNEGQPGRTETLQGTLNQPGLTIPVVGTSFAVGEDLASPAGTVVRVRTDTESENRTTWNVLAESKKGRADRVVMSGAHLDSVLAGPGINDNGSGSAALLEVALRTAELKPKNKVRFAWWGAEELGLLGAEHYVANLSEADRARIRLYLNYDMVASPNYAFKIYDGDDSDGVGSPAGPPGSDEIEKTFEKYFDALRLGHVGTDFDGRSDYGPFIAVGIPSGGLFTGAEGVKTAEEAALFGGTAGEAYDHCYHQACDDLSNINDRALAVNLGAIAHSTLTYAYSSDLPGPETRTATTGAARAAAAGHGHDHGLTK</sequence>
<keyword evidence="5 9" id="KW-0732">Signal</keyword>
<feature type="domain" description="Peptidase M28" evidence="11">
    <location>
        <begin position="272"/>
        <end position="481"/>
    </location>
</feature>
<dbReference type="PANTHER" id="PTHR12147">
    <property type="entry name" value="METALLOPEPTIDASE M28 FAMILY MEMBER"/>
    <property type="match status" value="1"/>
</dbReference>
<reference evidence="13" key="1">
    <citation type="journal article" date="2019" name="Int. J. Syst. Evol. Microbiol.">
        <title>The Global Catalogue of Microorganisms (GCM) 10K type strain sequencing project: providing services to taxonomists for standard genome sequencing and annotation.</title>
        <authorList>
            <consortium name="The Broad Institute Genomics Platform"/>
            <consortium name="The Broad Institute Genome Sequencing Center for Infectious Disease"/>
            <person name="Wu L."/>
            <person name="Ma J."/>
        </authorList>
    </citation>
    <scope>NUCLEOTIDE SEQUENCE [LARGE SCALE GENOMIC DNA]</scope>
    <source>
        <strain evidence="13">JCM 16702</strain>
    </source>
</reference>
<evidence type="ECO:0000256" key="9">
    <source>
        <dbReference type="SAM" id="SignalP"/>
    </source>
</evidence>
<keyword evidence="4" id="KW-0479">Metal-binding</keyword>
<evidence type="ECO:0000256" key="5">
    <source>
        <dbReference type="ARBA" id="ARBA00022729"/>
    </source>
</evidence>
<evidence type="ECO:0000256" key="7">
    <source>
        <dbReference type="ARBA" id="ARBA00022833"/>
    </source>
</evidence>
<evidence type="ECO:0000259" key="11">
    <source>
        <dbReference type="Pfam" id="PF04389"/>
    </source>
</evidence>
<gene>
    <name evidence="12" type="primary">paaP_1</name>
    <name evidence="12" type="ORF">GCM10022214_29630</name>
</gene>
<dbReference type="Pfam" id="PF02225">
    <property type="entry name" value="PA"/>
    <property type="match status" value="1"/>
</dbReference>
<evidence type="ECO:0000256" key="3">
    <source>
        <dbReference type="ARBA" id="ARBA00022670"/>
    </source>
</evidence>
<keyword evidence="3" id="KW-0645">Protease</keyword>
<dbReference type="SUPFAM" id="SSF53187">
    <property type="entry name" value="Zn-dependent exopeptidases"/>
    <property type="match status" value="1"/>
</dbReference>
<keyword evidence="7" id="KW-0862">Zinc</keyword>
<evidence type="ECO:0000256" key="1">
    <source>
        <dbReference type="ARBA" id="ARBA00005957"/>
    </source>
</evidence>
<dbReference type="Gene3D" id="3.50.30.30">
    <property type="match status" value="1"/>
</dbReference>
<dbReference type="InterPro" id="IPR046450">
    <property type="entry name" value="PA_dom_sf"/>
</dbReference>
<feature type="signal peptide" evidence="9">
    <location>
        <begin position="1"/>
        <end position="36"/>
    </location>
</feature>
<comment type="caution">
    <text evidence="12">The sequence shown here is derived from an EMBL/GenBank/DDBJ whole genome shotgun (WGS) entry which is preliminary data.</text>
</comment>
<evidence type="ECO:0000256" key="2">
    <source>
        <dbReference type="ARBA" id="ARBA00022438"/>
    </source>
</evidence>
<evidence type="ECO:0000313" key="12">
    <source>
        <dbReference type="EMBL" id="GAA4071792.1"/>
    </source>
</evidence>
<dbReference type="InterPro" id="IPR003137">
    <property type="entry name" value="PA_domain"/>
</dbReference>
<evidence type="ECO:0000313" key="13">
    <source>
        <dbReference type="Proteomes" id="UP001500683"/>
    </source>
</evidence>
<evidence type="ECO:0000256" key="8">
    <source>
        <dbReference type="SAM" id="MobiDB-lite"/>
    </source>
</evidence>
<dbReference type="Proteomes" id="UP001500683">
    <property type="component" value="Unassembled WGS sequence"/>
</dbReference>
<dbReference type="EMBL" id="BAAAZG010000017">
    <property type="protein sequence ID" value="GAA4071792.1"/>
    <property type="molecule type" value="Genomic_DNA"/>
</dbReference>
<dbReference type="CDD" id="cd03876">
    <property type="entry name" value="M28_SGAP_like"/>
    <property type="match status" value="1"/>
</dbReference>
<dbReference type="GO" id="GO:0004177">
    <property type="term" value="F:aminopeptidase activity"/>
    <property type="evidence" value="ECO:0007669"/>
    <property type="project" value="UniProtKB-KW"/>
</dbReference>
<evidence type="ECO:0000256" key="6">
    <source>
        <dbReference type="ARBA" id="ARBA00022801"/>
    </source>
</evidence>
<dbReference type="InterPro" id="IPR007484">
    <property type="entry name" value="Peptidase_M28"/>
</dbReference>
<dbReference type="Gene3D" id="3.40.630.10">
    <property type="entry name" value="Zn peptidases"/>
    <property type="match status" value="1"/>
</dbReference>
<feature type="region of interest" description="Disordered" evidence="8">
    <location>
        <begin position="497"/>
        <end position="526"/>
    </location>
</feature>
<keyword evidence="13" id="KW-1185">Reference proteome</keyword>
<dbReference type="PANTHER" id="PTHR12147:SF26">
    <property type="entry name" value="PEPTIDASE M28 DOMAIN-CONTAINING PROTEIN"/>
    <property type="match status" value="1"/>
</dbReference>
<dbReference type="SUPFAM" id="SSF52025">
    <property type="entry name" value="PA domain"/>
    <property type="match status" value="1"/>
</dbReference>
<dbReference type="InterPro" id="IPR045175">
    <property type="entry name" value="M28_fam"/>
</dbReference>
<name>A0ABP7VPJ6_9ACTN</name>
<proteinExistence type="inferred from homology"/>
<evidence type="ECO:0000259" key="10">
    <source>
        <dbReference type="Pfam" id="PF02225"/>
    </source>
</evidence>
<dbReference type="Pfam" id="PF04389">
    <property type="entry name" value="Peptidase_M28"/>
    <property type="match status" value="1"/>
</dbReference>
<feature type="compositionally biased region" description="Low complexity" evidence="8">
    <location>
        <begin position="503"/>
        <end position="517"/>
    </location>
</feature>
<feature type="chain" id="PRO_5046459679" evidence="9">
    <location>
        <begin position="37"/>
        <end position="526"/>
    </location>
</feature>
<organism evidence="12 13">
    <name type="scientific">Actinomadura miaoliensis</name>
    <dbReference type="NCBI Taxonomy" id="430685"/>
    <lineage>
        <taxon>Bacteria</taxon>
        <taxon>Bacillati</taxon>
        <taxon>Actinomycetota</taxon>
        <taxon>Actinomycetes</taxon>
        <taxon>Streptosporangiales</taxon>
        <taxon>Thermomonosporaceae</taxon>
        <taxon>Actinomadura</taxon>
    </lineage>
</organism>
<evidence type="ECO:0000256" key="4">
    <source>
        <dbReference type="ARBA" id="ARBA00022723"/>
    </source>
</evidence>
<dbReference type="InterPro" id="IPR041756">
    <property type="entry name" value="M28_SGAP-like"/>
</dbReference>
<comment type="similarity">
    <text evidence="1">Belongs to the peptidase M28 family. M28A subfamily.</text>
</comment>
<dbReference type="RefSeq" id="WP_344946712.1">
    <property type="nucleotide sequence ID" value="NZ_BAAAZG010000017.1"/>
</dbReference>
<protein>
    <submittedName>
        <fullName evidence="12">Aminopeptidase PaaP</fullName>
    </submittedName>
</protein>